<dbReference type="Proteomes" id="UP000327362">
    <property type="component" value="Chromosome"/>
</dbReference>
<accession>A0AAI8X3Y9</accession>
<organism evidence="1 2">
    <name type="scientific">Mycobacterium avium subsp. hominissuis</name>
    <dbReference type="NCBI Taxonomy" id="439334"/>
    <lineage>
        <taxon>Bacteria</taxon>
        <taxon>Bacillati</taxon>
        <taxon>Actinomycetota</taxon>
        <taxon>Actinomycetes</taxon>
        <taxon>Mycobacteriales</taxon>
        <taxon>Mycobacteriaceae</taxon>
        <taxon>Mycobacterium</taxon>
        <taxon>Mycobacterium avium complex (MAC)</taxon>
    </lineage>
</organism>
<gene>
    <name evidence="1" type="ORF">JPH1_38260</name>
</gene>
<evidence type="ECO:0000313" key="2">
    <source>
        <dbReference type="Proteomes" id="UP000327362"/>
    </source>
</evidence>
<dbReference type="AlphaFoldDB" id="A0AAI8X3Y9"/>
<reference evidence="1 2" key="1">
    <citation type="submission" date="2019-09" db="EMBL/GenBank/DDBJ databases">
        <title>Complete genome sequence of Mycobacterium avium subsp. hominissuis strain JP-H-1.</title>
        <authorList>
            <person name="Kinoshita Y."/>
            <person name="Niwa H."/>
            <person name="Uchida-Fujii E."/>
            <person name="Nukada T."/>
        </authorList>
    </citation>
    <scope>NUCLEOTIDE SEQUENCE [LARGE SCALE GENOMIC DNA]</scope>
    <source>
        <strain evidence="1 2">JP-H-1</strain>
    </source>
</reference>
<evidence type="ECO:0000313" key="1">
    <source>
        <dbReference type="EMBL" id="BBN49351.1"/>
    </source>
</evidence>
<protein>
    <submittedName>
        <fullName evidence="1">Uncharacterized protein</fullName>
    </submittedName>
</protein>
<name>A0AAI8X3Y9_MYCAV</name>
<dbReference type="EMBL" id="AP020326">
    <property type="protein sequence ID" value="BBN49351.1"/>
    <property type="molecule type" value="Genomic_DNA"/>
</dbReference>
<proteinExistence type="predicted"/>
<sequence>MRFGLPAAGFAAGAGGAGAMPAAPGASGAGRLVGALTVDQSLFTLGVSRGNKKPPTACAARGLRVGAGLLHMLTGNSGTNAPNYYEHPGLSGGIHSARR</sequence>